<keyword evidence="2" id="KW-1185">Reference proteome</keyword>
<reference evidence="1 2" key="1">
    <citation type="submission" date="2019-05" db="EMBL/GenBank/DDBJ databases">
        <title>Another draft genome of Portunus trituberculatus and its Hox gene families provides insights of decapod evolution.</title>
        <authorList>
            <person name="Jeong J.-H."/>
            <person name="Song I."/>
            <person name="Kim S."/>
            <person name="Choi T."/>
            <person name="Kim D."/>
            <person name="Ryu S."/>
            <person name="Kim W."/>
        </authorList>
    </citation>
    <scope>NUCLEOTIDE SEQUENCE [LARGE SCALE GENOMIC DNA]</scope>
    <source>
        <tissue evidence="1">Muscle</tissue>
    </source>
</reference>
<name>A0A5B7FMF4_PORTR</name>
<protein>
    <submittedName>
        <fullName evidence="1">Uncharacterized protein</fullName>
    </submittedName>
</protein>
<dbReference type="EMBL" id="VSRR010007319">
    <property type="protein sequence ID" value="MPC46676.1"/>
    <property type="molecule type" value="Genomic_DNA"/>
</dbReference>
<evidence type="ECO:0000313" key="1">
    <source>
        <dbReference type="EMBL" id="MPC46676.1"/>
    </source>
</evidence>
<dbReference type="AlphaFoldDB" id="A0A5B7FMF4"/>
<dbReference type="Proteomes" id="UP000324222">
    <property type="component" value="Unassembled WGS sequence"/>
</dbReference>
<proteinExistence type="predicted"/>
<sequence>MPLRFIHPRESRQMAGRSVLASPRGSEGCQYSGLLGVVYGRGTPRRRAPPTLRQRVMLLPEHRG</sequence>
<evidence type="ECO:0000313" key="2">
    <source>
        <dbReference type="Proteomes" id="UP000324222"/>
    </source>
</evidence>
<accession>A0A5B7FMF4</accession>
<organism evidence="1 2">
    <name type="scientific">Portunus trituberculatus</name>
    <name type="common">Swimming crab</name>
    <name type="synonym">Neptunus trituberculatus</name>
    <dbReference type="NCBI Taxonomy" id="210409"/>
    <lineage>
        <taxon>Eukaryota</taxon>
        <taxon>Metazoa</taxon>
        <taxon>Ecdysozoa</taxon>
        <taxon>Arthropoda</taxon>
        <taxon>Crustacea</taxon>
        <taxon>Multicrustacea</taxon>
        <taxon>Malacostraca</taxon>
        <taxon>Eumalacostraca</taxon>
        <taxon>Eucarida</taxon>
        <taxon>Decapoda</taxon>
        <taxon>Pleocyemata</taxon>
        <taxon>Brachyura</taxon>
        <taxon>Eubrachyura</taxon>
        <taxon>Portunoidea</taxon>
        <taxon>Portunidae</taxon>
        <taxon>Portuninae</taxon>
        <taxon>Portunus</taxon>
    </lineage>
</organism>
<comment type="caution">
    <text evidence="1">The sequence shown here is derived from an EMBL/GenBank/DDBJ whole genome shotgun (WGS) entry which is preliminary data.</text>
</comment>
<gene>
    <name evidence="1" type="ORF">E2C01_040401</name>
</gene>